<accession>A2E6U6</accession>
<dbReference type="RefSeq" id="XP_001323805.1">
    <property type="nucleotide sequence ID" value="XM_001323770.1"/>
</dbReference>
<evidence type="ECO:0000313" key="2">
    <source>
        <dbReference type="EMBL" id="EAY11582.1"/>
    </source>
</evidence>
<dbReference type="VEuPathDB" id="TrichDB:TVAG_081540"/>
<dbReference type="AlphaFoldDB" id="A2E6U6"/>
<dbReference type="KEGG" id="tva:4769549"/>
<protein>
    <submittedName>
        <fullName evidence="2">Uncharacterized protein</fullName>
    </submittedName>
</protein>
<keyword evidence="1" id="KW-0175">Coiled coil</keyword>
<dbReference type="InParanoid" id="A2E6U6"/>
<dbReference type="EMBL" id="DS113316">
    <property type="protein sequence ID" value="EAY11582.1"/>
    <property type="molecule type" value="Genomic_DNA"/>
</dbReference>
<reference evidence="2" key="1">
    <citation type="submission" date="2006-10" db="EMBL/GenBank/DDBJ databases">
        <authorList>
            <person name="Amadeo P."/>
            <person name="Zhao Q."/>
            <person name="Wortman J."/>
            <person name="Fraser-Liggett C."/>
            <person name="Carlton J."/>
        </authorList>
    </citation>
    <scope>NUCLEOTIDE SEQUENCE</scope>
    <source>
        <strain evidence="2">G3</strain>
    </source>
</reference>
<gene>
    <name evidence="2" type="ORF">TVAG_081540</name>
</gene>
<keyword evidence="3" id="KW-1185">Reference proteome</keyword>
<name>A2E6U6_TRIV3</name>
<evidence type="ECO:0000313" key="3">
    <source>
        <dbReference type="Proteomes" id="UP000001542"/>
    </source>
</evidence>
<organism evidence="2 3">
    <name type="scientific">Trichomonas vaginalis (strain ATCC PRA-98 / G3)</name>
    <dbReference type="NCBI Taxonomy" id="412133"/>
    <lineage>
        <taxon>Eukaryota</taxon>
        <taxon>Metamonada</taxon>
        <taxon>Parabasalia</taxon>
        <taxon>Trichomonadida</taxon>
        <taxon>Trichomonadidae</taxon>
        <taxon>Trichomonas</taxon>
    </lineage>
</organism>
<reference evidence="2" key="2">
    <citation type="journal article" date="2007" name="Science">
        <title>Draft genome sequence of the sexually transmitted pathogen Trichomonas vaginalis.</title>
        <authorList>
            <person name="Carlton J.M."/>
            <person name="Hirt R.P."/>
            <person name="Silva J.C."/>
            <person name="Delcher A.L."/>
            <person name="Schatz M."/>
            <person name="Zhao Q."/>
            <person name="Wortman J.R."/>
            <person name="Bidwell S.L."/>
            <person name="Alsmark U.C.M."/>
            <person name="Besteiro S."/>
            <person name="Sicheritz-Ponten T."/>
            <person name="Noel C.J."/>
            <person name="Dacks J.B."/>
            <person name="Foster P.G."/>
            <person name="Simillion C."/>
            <person name="Van de Peer Y."/>
            <person name="Miranda-Saavedra D."/>
            <person name="Barton G.J."/>
            <person name="Westrop G.D."/>
            <person name="Mueller S."/>
            <person name="Dessi D."/>
            <person name="Fiori P.L."/>
            <person name="Ren Q."/>
            <person name="Paulsen I."/>
            <person name="Zhang H."/>
            <person name="Bastida-Corcuera F.D."/>
            <person name="Simoes-Barbosa A."/>
            <person name="Brown M.T."/>
            <person name="Hayes R.D."/>
            <person name="Mukherjee M."/>
            <person name="Okumura C.Y."/>
            <person name="Schneider R."/>
            <person name="Smith A.J."/>
            <person name="Vanacova S."/>
            <person name="Villalvazo M."/>
            <person name="Haas B.J."/>
            <person name="Pertea M."/>
            <person name="Feldblyum T.V."/>
            <person name="Utterback T.R."/>
            <person name="Shu C.L."/>
            <person name="Osoegawa K."/>
            <person name="de Jong P.J."/>
            <person name="Hrdy I."/>
            <person name="Horvathova L."/>
            <person name="Zubacova Z."/>
            <person name="Dolezal P."/>
            <person name="Malik S.B."/>
            <person name="Logsdon J.M. Jr."/>
            <person name="Henze K."/>
            <person name="Gupta A."/>
            <person name="Wang C.C."/>
            <person name="Dunne R.L."/>
            <person name="Upcroft J.A."/>
            <person name="Upcroft P."/>
            <person name="White O."/>
            <person name="Salzberg S.L."/>
            <person name="Tang P."/>
            <person name="Chiu C.-H."/>
            <person name="Lee Y.-S."/>
            <person name="Embley T.M."/>
            <person name="Coombs G.H."/>
            <person name="Mottram J.C."/>
            <person name="Tachezy J."/>
            <person name="Fraser-Liggett C.M."/>
            <person name="Johnson P.J."/>
        </authorList>
    </citation>
    <scope>NUCLEOTIDE SEQUENCE [LARGE SCALE GENOMIC DNA]</scope>
    <source>
        <strain evidence="2">G3</strain>
    </source>
</reference>
<dbReference type="Proteomes" id="UP000001542">
    <property type="component" value="Unassembled WGS sequence"/>
</dbReference>
<proteinExistence type="predicted"/>
<feature type="coiled-coil region" evidence="1">
    <location>
        <begin position="2"/>
        <end position="29"/>
    </location>
</feature>
<sequence length="105" mass="11996">MDAEIEAELKKMQAEMDEMNKKAQNLKKKDDTPEIQLVDGERLFVQAPNEKEKRTGRVVTYNTRVVDYPLPPGWEKTDKPIPTTLTTIQLDGTGTVCTANFQKRE</sequence>
<dbReference type="VEuPathDB" id="TrichDB:TVAGG3_0493300"/>
<evidence type="ECO:0000256" key="1">
    <source>
        <dbReference type="SAM" id="Coils"/>
    </source>
</evidence>